<evidence type="ECO:0000256" key="4">
    <source>
        <dbReference type="ARBA" id="ARBA00022692"/>
    </source>
</evidence>
<keyword evidence="2 7" id="KW-0813">Transport</keyword>
<feature type="transmembrane region" description="Helical" evidence="7">
    <location>
        <begin position="197"/>
        <end position="217"/>
    </location>
</feature>
<evidence type="ECO:0000256" key="2">
    <source>
        <dbReference type="ARBA" id="ARBA00022448"/>
    </source>
</evidence>
<feature type="region of interest" description="Disordered" evidence="8">
    <location>
        <begin position="1"/>
        <end position="22"/>
    </location>
</feature>
<dbReference type="OrthoDB" id="9804439at2"/>
<evidence type="ECO:0000256" key="6">
    <source>
        <dbReference type="ARBA" id="ARBA00023136"/>
    </source>
</evidence>
<keyword evidence="4 7" id="KW-0812">Transmembrane</keyword>
<feature type="transmembrane region" description="Helical" evidence="7">
    <location>
        <begin position="65"/>
        <end position="89"/>
    </location>
</feature>
<evidence type="ECO:0000256" key="1">
    <source>
        <dbReference type="ARBA" id="ARBA00004651"/>
    </source>
</evidence>
<evidence type="ECO:0000256" key="7">
    <source>
        <dbReference type="RuleBase" id="RU363032"/>
    </source>
</evidence>
<evidence type="ECO:0000313" key="11">
    <source>
        <dbReference type="Proteomes" id="UP000184512"/>
    </source>
</evidence>
<comment type="subcellular location">
    <subcellularLocation>
        <location evidence="1 7">Cell membrane</location>
        <topology evidence="1 7">Multi-pass membrane protein</topology>
    </subcellularLocation>
</comment>
<feature type="transmembrane region" description="Helical" evidence="7">
    <location>
        <begin position="359"/>
        <end position="378"/>
    </location>
</feature>
<dbReference type="EMBL" id="FQZG01000065">
    <property type="protein sequence ID" value="SHJ64235.1"/>
    <property type="molecule type" value="Genomic_DNA"/>
</dbReference>
<dbReference type="SUPFAM" id="SSF161098">
    <property type="entry name" value="MetI-like"/>
    <property type="match status" value="1"/>
</dbReference>
<dbReference type="InterPro" id="IPR035906">
    <property type="entry name" value="MetI-like_sf"/>
</dbReference>
<dbReference type="AlphaFoldDB" id="A0A1M6KZ28"/>
<feature type="transmembrane region" description="Helical" evidence="7">
    <location>
        <begin position="101"/>
        <end position="120"/>
    </location>
</feature>
<evidence type="ECO:0000313" key="10">
    <source>
        <dbReference type="EMBL" id="SHJ64235.1"/>
    </source>
</evidence>
<dbReference type="PANTHER" id="PTHR30193:SF18">
    <property type="entry name" value="OSMOPROTECTIVE COMPOUNDS UPTAKE PERMEASE PROTEIN GGTC"/>
    <property type="match status" value="1"/>
</dbReference>
<dbReference type="CDD" id="cd06261">
    <property type="entry name" value="TM_PBP2"/>
    <property type="match status" value="1"/>
</dbReference>
<accession>A0A1M6KZ28</accession>
<dbReference type="PANTHER" id="PTHR30193">
    <property type="entry name" value="ABC TRANSPORTER PERMEASE PROTEIN"/>
    <property type="match status" value="1"/>
</dbReference>
<dbReference type="Pfam" id="PF00528">
    <property type="entry name" value="BPD_transp_1"/>
    <property type="match status" value="1"/>
</dbReference>
<evidence type="ECO:0000259" key="9">
    <source>
        <dbReference type="PROSITE" id="PS50928"/>
    </source>
</evidence>
<dbReference type="InterPro" id="IPR051393">
    <property type="entry name" value="ABC_transporter_permease"/>
</dbReference>
<keyword evidence="3" id="KW-1003">Cell membrane</keyword>
<keyword evidence="6 7" id="KW-0472">Membrane</keyword>
<dbReference type="PROSITE" id="PS50928">
    <property type="entry name" value="ABC_TM1"/>
    <property type="match status" value="1"/>
</dbReference>
<proteinExistence type="inferred from homology"/>
<feature type="transmembrane region" description="Helical" evidence="7">
    <location>
        <begin position="27"/>
        <end position="50"/>
    </location>
</feature>
<feature type="transmembrane region" description="Helical" evidence="7">
    <location>
        <begin position="163"/>
        <end position="185"/>
    </location>
</feature>
<dbReference type="InterPro" id="IPR000515">
    <property type="entry name" value="MetI-like"/>
</dbReference>
<reference evidence="10 11" key="1">
    <citation type="submission" date="2016-11" db="EMBL/GenBank/DDBJ databases">
        <authorList>
            <person name="Jaros S."/>
            <person name="Januszkiewicz K."/>
            <person name="Wedrychowicz H."/>
        </authorList>
    </citation>
    <scope>NUCLEOTIDE SEQUENCE [LARGE SCALE GENOMIC DNA]</scope>
    <source>
        <strain evidence="10 11">DSM 12906</strain>
    </source>
</reference>
<dbReference type="GO" id="GO:0005886">
    <property type="term" value="C:plasma membrane"/>
    <property type="evidence" value="ECO:0007669"/>
    <property type="project" value="UniProtKB-SubCell"/>
</dbReference>
<feature type="transmembrane region" description="Helical" evidence="7">
    <location>
        <begin position="311"/>
        <end position="332"/>
    </location>
</feature>
<evidence type="ECO:0000256" key="8">
    <source>
        <dbReference type="SAM" id="MobiDB-lite"/>
    </source>
</evidence>
<sequence length="388" mass="42756">MSTVTQTAVQKPPKSGKAQSPADPKRIVIGAVSLVLVGWFIGNGFLALAYYPEWFAFGVPVLDKIIQALLAMVLGIGGAVLFFYCMNVFVQGLPGRLGQFLMPYAWILPGYFTIGLLLLYPTIQTVNYSFANEDSTAYVAPFYKNFQEVLSSDEFIRTIGNNVLWLLIVPATTVVIGLLVAVLADRLAPKGEAVSKSLMFMPMAISFVGASTIWGFIYDYQSGDTQIGLLNAIVTSFGGEAQSWLTIDRFALNSMLLMVIVVWLQVGYAMVLLSTAIKGVPDDTLEAARIDGATEVKIFFQIVIPQMKGTIITVFVTVFIMVMKIFDIVYVMTNGNFKTNVIANLFFQELFVQRNAGKASAIVVILLVAVIPVLIYQVRHFKREESER</sequence>
<dbReference type="Gene3D" id="1.10.3720.10">
    <property type="entry name" value="MetI-like"/>
    <property type="match status" value="1"/>
</dbReference>
<comment type="similarity">
    <text evidence="7">Belongs to the binding-protein-dependent transport system permease family.</text>
</comment>
<feature type="transmembrane region" description="Helical" evidence="7">
    <location>
        <begin position="250"/>
        <end position="273"/>
    </location>
</feature>
<name>A0A1M6KZ28_9ACTN</name>
<gene>
    <name evidence="10" type="ORF">SAMN02745244_02946</name>
</gene>
<dbReference type="RefSeq" id="WP_084189632.1">
    <property type="nucleotide sequence ID" value="NZ_FQZG01000065.1"/>
</dbReference>
<feature type="domain" description="ABC transmembrane type-1" evidence="9">
    <location>
        <begin position="159"/>
        <end position="375"/>
    </location>
</feature>
<dbReference type="STRING" id="1123357.SAMN02745244_02946"/>
<dbReference type="GO" id="GO:0055085">
    <property type="term" value="P:transmembrane transport"/>
    <property type="evidence" value="ECO:0007669"/>
    <property type="project" value="InterPro"/>
</dbReference>
<organism evidence="10 11">
    <name type="scientific">Tessaracoccus bendigoensis DSM 12906</name>
    <dbReference type="NCBI Taxonomy" id="1123357"/>
    <lineage>
        <taxon>Bacteria</taxon>
        <taxon>Bacillati</taxon>
        <taxon>Actinomycetota</taxon>
        <taxon>Actinomycetes</taxon>
        <taxon>Propionibacteriales</taxon>
        <taxon>Propionibacteriaceae</taxon>
        <taxon>Tessaracoccus</taxon>
    </lineage>
</organism>
<evidence type="ECO:0000256" key="3">
    <source>
        <dbReference type="ARBA" id="ARBA00022475"/>
    </source>
</evidence>
<keyword evidence="5 7" id="KW-1133">Transmembrane helix</keyword>
<protein>
    <submittedName>
        <fullName evidence="10">Alpha-glucoside transport system permease protein</fullName>
    </submittedName>
</protein>
<evidence type="ECO:0000256" key="5">
    <source>
        <dbReference type="ARBA" id="ARBA00022989"/>
    </source>
</evidence>
<dbReference type="Proteomes" id="UP000184512">
    <property type="component" value="Unassembled WGS sequence"/>
</dbReference>
<keyword evidence="11" id="KW-1185">Reference proteome</keyword>